<gene>
    <name evidence="1" type="ORF">OLEA9_A103420</name>
</gene>
<dbReference type="Proteomes" id="UP000594638">
    <property type="component" value="Unassembled WGS sequence"/>
</dbReference>
<sequence length="120" mass="13110">MFGMRLDDGRDAIKFPSISRQFLGHSVQARSTTRQGRSPIFFGISRQFLGDSVPSPGRVLAAVGTYLDFQAFLGNFMDSMCRPCPGCVVATEVSGAGVQAMFGMHLGWDRDVAWFPGISR</sequence>
<evidence type="ECO:0000313" key="1">
    <source>
        <dbReference type="EMBL" id="CAA2954909.1"/>
    </source>
</evidence>
<evidence type="ECO:0000313" key="2">
    <source>
        <dbReference type="Proteomes" id="UP000594638"/>
    </source>
</evidence>
<name>A0A8S0PN38_OLEEU</name>
<keyword evidence="2" id="KW-1185">Reference proteome</keyword>
<dbReference type="EMBL" id="CACTIH010000130">
    <property type="protein sequence ID" value="CAA2954909.1"/>
    <property type="molecule type" value="Genomic_DNA"/>
</dbReference>
<reference evidence="1 2" key="1">
    <citation type="submission" date="2019-12" db="EMBL/GenBank/DDBJ databases">
        <authorList>
            <person name="Alioto T."/>
            <person name="Alioto T."/>
            <person name="Gomez Garrido J."/>
        </authorList>
    </citation>
    <scope>NUCLEOTIDE SEQUENCE [LARGE SCALE GENOMIC DNA]</scope>
</reference>
<dbReference type="Gramene" id="OE9A103420T1">
    <property type="protein sequence ID" value="OE9A103420C1"/>
    <property type="gene ID" value="OE9A103420"/>
</dbReference>
<proteinExistence type="predicted"/>
<accession>A0A8S0PN38</accession>
<comment type="caution">
    <text evidence="1">The sequence shown here is derived from an EMBL/GenBank/DDBJ whole genome shotgun (WGS) entry which is preliminary data.</text>
</comment>
<organism evidence="1 2">
    <name type="scientific">Olea europaea subsp. europaea</name>
    <dbReference type="NCBI Taxonomy" id="158383"/>
    <lineage>
        <taxon>Eukaryota</taxon>
        <taxon>Viridiplantae</taxon>
        <taxon>Streptophyta</taxon>
        <taxon>Embryophyta</taxon>
        <taxon>Tracheophyta</taxon>
        <taxon>Spermatophyta</taxon>
        <taxon>Magnoliopsida</taxon>
        <taxon>eudicotyledons</taxon>
        <taxon>Gunneridae</taxon>
        <taxon>Pentapetalae</taxon>
        <taxon>asterids</taxon>
        <taxon>lamiids</taxon>
        <taxon>Lamiales</taxon>
        <taxon>Oleaceae</taxon>
        <taxon>Oleeae</taxon>
        <taxon>Olea</taxon>
    </lineage>
</organism>
<dbReference type="AlphaFoldDB" id="A0A8S0PN38"/>
<protein>
    <submittedName>
        <fullName evidence="1">Uncharacterized protein</fullName>
    </submittedName>
</protein>